<gene>
    <name evidence="1" type="ORF">J2X05_001287</name>
</gene>
<dbReference type="Proteomes" id="UP001253595">
    <property type="component" value="Unassembled WGS sequence"/>
</dbReference>
<protein>
    <submittedName>
        <fullName evidence="1">Three-Cys-motif partner protein</fullName>
    </submittedName>
</protein>
<dbReference type="RefSeq" id="WP_007640815.1">
    <property type="nucleotide sequence ID" value="NZ_JAVDVX010000002.1"/>
</dbReference>
<reference evidence="1 2" key="1">
    <citation type="submission" date="2023-07" db="EMBL/GenBank/DDBJ databases">
        <title>Sorghum-associated microbial communities from plants grown in Nebraska, USA.</title>
        <authorList>
            <person name="Schachtman D."/>
        </authorList>
    </citation>
    <scope>NUCLEOTIDE SEQUENCE [LARGE SCALE GENOMIC DNA]</scope>
    <source>
        <strain evidence="1 2">BE190</strain>
    </source>
</reference>
<evidence type="ECO:0000313" key="2">
    <source>
        <dbReference type="Proteomes" id="UP001253595"/>
    </source>
</evidence>
<evidence type="ECO:0000313" key="1">
    <source>
        <dbReference type="EMBL" id="MDR7089281.1"/>
    </source>
</evidence>
<comment type="caution">
    <text evidence="1">The sequence shown here is derived from an EMBL/GenBank/DDBJ whole genome shotgun (WGS) entry which is preliminary data.</text>
</comment>
<keyword evidence="2" id="KW-1185">Reference proteome</keyword>
<dbReference type="NCBIfam" id="TIGR04474">
    <property type="entry name" value="tcm_partner"/>
    <property type="match status" value="1"/>
</dbReference>
<accession>A0ABU1UVT5</accession>
<name>A0ABU1UVT5_9GAMM</name>
<dbReference type="EMBL" id="JAVDVX010000002">
    <property type="protein sequence ID" value="MDR7089281.1"/>
    <property type="molecule type" value="Genomic_DNA"/>
</dbReference>
<dbReference type="InterPro" id="IPR031009">
    <property type="entry name" value="Tcm_partner"/>
</dbReference>
<sequence>MLLPQEYIGRPQAFLKHTILKTYLERLFMIIGQSEIVINYVDCFAGPWSDENEALTDTSIGISIAQMRKSVAIFKKTFKRDVKFRALYIEKDNEAFSRLQAFLDKHRDPAITVACMHGDYTKLIPHIVEWTQDHFTFFFVDPKGWKNIIGATTMRLLLERPKTEFLINLMYDFANRATGIEKHDPDMIELLGTKPNYNGCETVFDRQRAFLSQYQKNINSIYLGRSTYIPINRPGTNKLLYFLVYLTRHPKGIIVFKEAAEKMISVQRITHNETLLLKQFDAAPITDLFAAEDDVTQCIPVTDNRLSAKVFLLTKLTRTPLLIDNERFARFLEESDLYPTDFQQAMKELLNSKAVLNVDADVSKRRKKFIQPDWPQKSERWQLSDE</sequence>
<organism evidence="1 2">
    <name type="scientific">Cellvibrio fibrivorans</name>
    <dbReference type="NCBI Taxonomy" id="126350"/>
    <lineage>
        <taxon>Bacteria</taxon>
        <taxon>Pseudomonadati</taxon>
        <taxon>Pseudomonadota</taxon>
        <taxon>Gammaproteobacteria</taxon>
        <taxon>Cellvibrionales</taxon>
        <taxon>Cellvibrionaceae</taxon>
        <taxon>Cellvibrio</taxon>
    </lineage>
</organism>
<proteinExistence type="predicted"/>